<reference evidence="8" key="1">
    <citation type="submission" date="2021-12" db="EMBL/GenBank/DDBJ databases">
        <title>Prjna785345.</title>
        <authorList>
            <person name="Rujirawat T."/>
            <person name="Krajaejun T."/>
        </authorList>
    </citation>
    <scope>NUCLEOTIDE SEQUENCE</scope>
    <source>
        <strain evidence="8">Pi057C3</strain>
    </source>
</reference>
<dbReference type="SUPFAM" id="SSF55811">
    <property type="entry name" value="Nudix"/>
    <property type="match status" value="1"/>
</dbReference>
<evidence type="ECO:0000259" key="7">
    <source>
        <dbReference type="PROSITE" id="PS51462"/>
    </source>
</evidence>
<evidence type="ECO:0000313" key="8">
    <source>
        <dbReference type="EMBL" id="KAJ0404341.1"/>
    </source>
</evidence>
<keyword evidence="6" id="KW-0464">Manganese</keyword>
<comment type="caution">
    <text evidence="8">The sequence shown here is derived from an EMBL/GenBank/DDBJ whole genome shotgun (WGS) entry which is preliminary data.</text>
</comment>
<dbReference type="GO" id="GO:0010945">
    <property type="term" value="F:coenzyme A diphosphatase activity"/>
    <property type="evidence" value="ECO:0007669"/>
    <property type="project" value="InterPro"/>
</dbReference>
<protein>
    <recommendedName>
        <fullName evidence="7">Nudix hydrolase domain-containing protein</fullName>
    </recommendedName>
</protein>
<dbReference type="AlphaFoldDB" id="A0AAD5LNL3"/>
<dbReference type="Pfam" id="PF00293">
    <property type="entry name" value="NUDIX"/>
    <property type="match status" value="1"/>
</dbReference>
<evidence type="ECO:0000256" key="6">
    <source>
        <dbReference type="ARBA" id="ARBA00023211"/>
    </source>
</evidence>
<dbReference type="PANTHER" id="PTHR12992:SF11">
    <property type="entry name" value="MITOCHONDRIAL COENZYME A DIPHOSPHATASE NUDT8"/>
    <property type="match status" value="1"/>
</dbReference>
<evidence type="ECO:0000256" key="4">
    <source>
        <dbReference type="ARBA" id="ARBA00022801"/>
    </source>
</evidence>
<evidence type="ECO:0000313" key="9">
    <source>
        <dbReference type="Proteomes" id="UP001209570"/>
    </source>
</evidence>
<comment type="cofactor">
    <cofactor evidence="2">
        <name>Mg(2+)</name>
        <dbReference type="ChEBI" id="CHEBI:18420"/>
    </cofactor>
</comment>
<keyword evidence="4" id="KW-0378">Hydrolase</keyword>
<keyword evidence="3" id="KW-0479">Metal-binding</keyword>
<feature type="domain" description="Nudix hydrolase" evidence="7">
    <location>
        <begin position="111"/>
        <end position="251"/>
    </location>
</feature>
<dbReference type="InterPro" id="IPR015797">
    <property type="entry name" value="NUDIX_hydrolase-like_dom_sf"/>
</dbReference>
<sequence length="276" mass="30686">MDATFLVNNYTAPALAAAYQDREYTLRLCAELLNQGKIEELREVLQPYQEFSVEKTASMRRTTLAHAFNERHLERIRKRLTRLPRQITTAYTRRASVVIPLCMFDGITTAYTRRASVVIPLCMFDGVPSILFTVRSLSVGKHKGEVCFPGGMVDADDSSIEATCLREMNEEVGLSPDAVQVLGILRCDWASVTSITGIAVTPVVGYIGEMSDRSLIINEAEVDSLFTVSLKDLVEPRNWIRRPNATPVFTAGPHVIWGLTAYLLDICLSDVLLVDG</sequence>
<organism evidence="8 9">
    <name type="scientific">Pythium insidiosum</name>
    <name type="common">Pythiosis disease agent</name>
    <dbReference type="NCBI Taxonomy" id="114742"/>
    <lineage>
        <taxon>Eukaryota</taxon>
        <taxon>Sar</taxon>
        <taxon>Stramenopiles</taxon>
        <taxon>Oomycota</taxon>
        <taxon>Peronosporomycetes</taxon>
        <taxon>Pythiales</taxon>
        <taxon>Pythiaceae</taxon>
        <taxon>Pythium</taxon>
    </lineage>
</organism>
<comment type="cofactor">
    <cofactor evidence="1">
        <name>Mn(2+)</name>
        <dbReference type="ChEBI" id="CHEBI:29035"/>
    </cofactor>
</comment>
<name>A0AAD5LNL3_PYTIN</name>
<keyword evidence="5" id="KW-0460">Magnesium</keyword>
<accession>A0AAD5LNL3</accession>
<dbReference type="InterPro" id="IPR045121">
    <property type="entry name" value="CoAse"/>
</dbReference>
<dbReference type="InterPro" id="IPR000086">
    <property type="entry name" value="NUDIX_hydrolase_dom"/>
</dbReference>
<evidence type="ECO:0000256" key="1">
    <source>
        <dbReference type="ARBA" id="ARBA00001936"/>
    </source>
</evidence>
<dbReference type="CDD" id="cd03426">
    <property type="entry name" value="NUDIX_CoAse_Nudt7"/>
    <property type="match status" value="1"/>
</dbReference>
<dbReference type="PROSITE" id="PS51462">
    <property type="entry name" value="NUDIX"/>
    <property type="match status" value="1"/>
</dbReference>
<evidence type="ECO:0000256" key="2">
    <source>
        <dbReference type="ARBA" id="ARBA00001946"/>
    </source>
</evidence>
<dbReference type="PANTHER" id="PTHR12992">
    <property type="entry name" value="NUDIX HYDROLASE"/>
    <property type="match status" value="1"/>
</dbReference>
<dbReference type="Proteomes" id="UP001209570">
    <property type="component" value="Unassembled WGS sequence"/>
</dbReference>
<proteinExistence type="predicted"/>
<evidence type="ECO:0000256" key="5">
    <source>
        <dbReference type="ARBA" id="ARBA00022842"/>
    </source>
</evidence>
<keyword evidence="9" id="KW-1185">Reference proteome</keyword>
<dbReference type="Gene3D" id="3.90.79.10">
    <property type="entry name" value="Nucleoside Triphosphate Pyrophosphohydrolase"/>
    <property type="match status" value="1"/>
</dbReference>
<gene>
    <name evidence="8" type="ORF">P43SY_001461</name>
</gene>
<dbReference type="GO" id="GO:0046872">
    <property type="term" value="F:metal ion binding"/>
    <property type="evidence" value="ECO:0007669"/>
    <property type="project" value="UniProtKB-KW"/>
</dbReference>
<dbReference type="EMBL" id="JAKCXM010000064">
    <property type="protein sequence ID" value="KAJ0404341.1"/>
    <property type="molecule type" value="Genomic_DNA"/>
</dbReference>
<evidence type="ECO:0000256" key="3">
    <source>
        <dbReference type="ARBA" id="ARBA00022723"/>
    </source>
</evidence>